<reference evidence="1" key="1">
    <citation type="submission" date="2020-04" db="EMBL/GenBank/DDBJ databases">
        <authorList>
            <person name="Chiriac C."/>
            <person name="Salcher M."/>
            <person name="Ghai R."/>
            <person name="Kavagutti S V."/>
        </authorList>
    </citation>
    <scope>NUCLEOTIDE SEQUENCE</scope>
</reference>
<name>A0A6J5N5B4_9CAUD</name>
<accession>A0A6J5N5B4</accession>
<dbReference type="EMBL" id="LR796601">
    <property type="protein sequence ID" value="CAB4153587.1"/>
    <property type="molecule type" value="Genomic_DNA"/>
</dbReference>
<evidence type="ECO:0000313" key="1">
    <source>
        <dbReference type="EMBL" id="CAB4153587.1"/>
    </source>
</evidence>
<proteinExistence type="predicted"/>
<gene>
    <name evidence="1" type="ORF">UFOVP628_7</name>
</gene>
<organism evidence="1">
    <name type="scientific">uncultured Caudovirales phage</name>
    <dbReference type="NCBI Taxonomy" id="2100421"/>
    <lineage>
        <taxon>Viruses</taxon>
        <taxon>Duplodnaviria</taxon>
        <taxon>Heunggongvirae</taxon>
        <taxon>Uroviricota</taxon>
        <taxon>Caudoviricetes</taxon>
        <taxon>Peduoviridae</taxon>
        <taxon>Maltschvirus</taxon>
        <taxon>Maltschvirus maltsch</taxon>
    </lineage>
</organism>
<protein>
    <submittedName>
        <fullName evidence="1">Uncharacterized protein</fullName>
    </submittedName>
</protein>
<sequence length="70" mass="8191">MTIYIPVLYICLGLQCEFFQSEIYYVQEQKCSEEIDKRKAESKATKIEGICVDIELERVNDESKRKLLPA</sequence>